<feature type="region of interest" description="Disordered" evidence="1">
    <location>
        <begin position="393"/>
        <end position="630"/>
    </location>
</feature>
<dbReference type="SMART" id="SM00320">
    <property type="entry name" value="WD40"/>
    <property type="match status" value="3"/>
</dbReference>
<feature type="compositionally biased region" description="Acidic residues" evidence="1">
    <location>
        <begin position="197"/>
        <end position="206"/>
    </location>
</feature>
<comment type="caution">
    <text evidence="3">The sequence shown here is derived from an EMBL/GenBank/DDBJ whole genome shotgun (WGS) entry which is preliminary data.</text>
</comment>
<dbReference type="Gene3D" id="2.130.10.10">
    <property type="entry name" value="YVTN repeat-like/Quinoprotein amine dehydrogenase"/>
    <property type="match status" value="1"/>
</dbReference>
<reference evidence="3 4" key="1">
    <citation type="submission" date="2019-07" db="EMBL/GenBank/DDBJ databases">
        <title>Rhodotorula toruloides NBRC10032 genome sequencing.</title>
        <authorList>
            <person name="Shida Y."/>
            <person name="Takaku H."/>
            <person name="Ogasawara W."/>
            <person name="Mori K."/>
        </authorList>
    </citation>
    <scope>NUCLEOTIDE SEQUENCE [LARGE SCALE GENOMIC DNA]</scope>
    <source>
        <strain evidence="3 4">NBRC10032</strain>
    </source>
</reference>
<feature type="compositionally biased region" description="Basic and acidic residues" evidence="1">
    <location>
        <begin position="445"/>
        <end position="494"/>
    </location>
</feature>
<feature type="compositionally biased region" description="Polar residues" evidence="1">
    <location>
        <begin position="586"/>
        <end position="606"/>
    </location>
</feature>
<name>A0A511KJI0_RHOTO</name>
<feature type="compositionally biased region" description="Acidic residues" evidence="1">
    <location>
        <begin position="509"/>
        <end position="523"/>
    </location>
</feature>
<dbReference type="PANTHER" id="PTHR43991:SF9">
    <property type="entry name" value="DUF2415 DOMAIN-CONTAINING PROTEIN"/>
    <property type="match status" value="1"/>
</dbReference>
<dbReference type="OrthoDB" id="64353at2759"/>
<proteinExistence type="predicted"/>
<gene>
    <name evidence="3" type="ORF">Rt10032_c11g4554</name>
</gene>
<feature type="compositionally biased region" description="Pro residues" evidence="1">
    <location>
        <begin position="403"/>
        <end position="413"/>
    </location>
</feature>
<feature type="compositionally biased region" description="Low complexity" evidence="1">
    <location>
        <begin position="393"/>
        <end position="402"/>
    </location>
</feature>
<dbReference type="Proteomes" id="UP000321518">
    <property type="component" value="Unassembled WGS sequence"/>
</dbReference>
<dbReference type="InterPro" id="IPR019417">
    <property type="entry name" value="DUF2415"/>
</dbReference>
<dbReference type="EMBL" id="BJWK01000011">
    <property type="protein sequence ID" value="GEM10537.1"/>
    <property type="molecule type" value="Genomic_DNA"/>
</dbReference>
<evidence type="ECO:0000313" key="3">
    <source>
        <dbReference type="EMBL" id="GEM10537.1"/>
    </source>
</evidence>
<sequence>MQPSSSLVRPNPYSVRVTTTSSHPQLRDLLVFTPEAGNAVTTVCYDSLCSVDLYAARPPEYTPLRFSPSTLAYGMGLVVAGGQSSELAIRSAQPGSDWCHQYLPSSSVPSATGVRTIHSGCINNSICVTPSPNSPDTPRLLVSSNDELIKVYEVEGRVPDYKAAKRRRERERKAGWSVVEATWAAERGELEYGLADEEMKDEDSTVEEQPSYDEGSSCHIIPIPSQDLRLPTAVNHCSVSPDGKCMVAVGDTSDVFLYDCRRGRYELAQTFKASNDASFSTDWSDDGLTFAVASQDGFVHVYDIRNLPSSSRPPSPTLRGASANPRKLAELKTTQAGPAGAARKVKFSPGGKRIDGGLLAFTEHRNRLHIVDARTFETYQIIDIPTSSPSISSYPHILSAAPPLRPRPQPPPRAYRRFRPSLSRIPSPFSSLASFSASGGSGTHTPRDEKERDDFEREMRERTERRLRDEERRTRDAAREFRRQRRLQRERLLADDGDGLGEGGRGGDGEEGDEMEVDPFEESDGMRRAEEHDEHDEERSDGEDDGHREEEEEEDEDDSASSVNTTRPHRFAPATGASDSAAASRTLPNSSFSPFGGSTTNVSLTSDEPPVRRNFSGYTPLNPNSSGPARIPTYASPPQPSISPSGRIGTSSSFYYSTYVPTSYPSATFSFATSAPAPSLPITSLFAAPLVGTGGTYHATSAFFPLDSTPGDLLGLAFDEFGERIFVATGERVWEWEVDARARRGSAAWGTL</sequence>
<evidence type="ECO:0000256" key="1">
    <source>
        <dbReference type="SAM" id="MobiDB-lite"/>
    </source>
</evidence>
<dbReference type="InterPro" id="IPR015943">
    <property type="entry name" value="WD40/YVTN_repeat-like_dom_sf"/>
</dbReference>
<feature type="domain" description="DUF2415" evidence="2">
    <location>
        <begin position="340"/>
        <end position="382"/>
    </location>
</feature>
<evidence type="ECO:0000313" key="4">
    <source>
        <dbReference type="Proteomes" id="UP000321518"/>
    </source>
</evidence>
<dbReference type="InterPro" id="IPR036322">
    <property type="entry name" value="WD40_repeat_dom_sf"/>
</dbReference>
<protein>
    <submittedName>
        <fullName evidence="3">WD repeat protein</fullName>
    </submittedName>
</protein>
<feature type="compositionally biased region" description="Low complexity" evidence="1">
    <location>
        <begin position="426"/>
        <end position="438"/>
    </location>
</feature>
<dbReference type="PANTHER" id="PTHR43991">
    <property type="entry name" value="WD REPEAT PROTEIN (AFU_ORTHOLOGUE AFUA_8G05640)-RELATED"/>
    <property type="match status" value="1"/>
</dbReference>
<feature type="region of interest" description="Disordered" evidence="1">
    <location>
        <begin position="197"/>
        <end position="217"/>
    </location>
</feature>
<dbReference type="AlphaFoldDB" id="A0A511KJI0"/>
<dbReference type="InterPro" id="IPR001680">
    <property type="entry name" value="WD40_rpt"/>
</dbReference>
<dbReference type="Pfam" id="PF00400">
    <property type="entry name" value="WD40"/>
    <property type="match status" value="1"/>
</dbReference>
<evidence type="ECO:0000259" key="2">
    <source>
        <dbReference type="Pfam" id="PF10313"/>
    </source>
</evidence>
<organism evidence="3 4">
    <name type="scientific">Rhodotorula toruloides</name>
    <name type="common">Yeast</name>
    <name type="synonym">Rhodosporidium toruloides</name>
    <dbReference type="NCBI Taxonomy" id="5286"/>
    <lineage>
        <taxon>Eukaryota</taxon>
        <taxon>Fungi</taxon>
        <taxon>Dikarya</taxon>
        <taxon>Basidiomycota</taxon>
        <taxon>Pucciniomycotina</taxon>
        <taxon>Microbotryomycetes</taxon>
        <taxon>Sporidiobolales</taxon>
        <taxon>Sporidiobolaceae</taxon>
        <taxon>Rhodotorula</taxon>
    </lineage>
</organism>
<feature type="compositionally biased region" description="Low complexity" evidence="1">
    <location>
        <begin position="572"/>
        <end position="584"/>
    </location>
</feature>
<feature type="compositionally biased region" description="Acidic residues" evidence="1">
    <location>
        <begin position="533"/>
        <end position="559"/>
    </location>
</feature>
<accession>A0A511KJI0</accession>
<dbReference type="SUPFAM" id="SSF50978">
    <property type="entry name" value="WD40 repeat-like"/>
    <property type="match status" value="1"/>
</dbReference>
<feature type="compositionally biased region" description="Polar residues" evidence="1">
    <location>
        <begin position="616"/>
        <end position="627"/>
    </location>
</feature>
<dbReference type="Pfam" id="PF10313">
    <property type="entry name" value="DUF2415"/>
    <property type="match status" value="1"/>
</dbReference>